<evidence type="ECO:0000256" key="1">
    <source>
        <dbReference type="SAM" id="Phobius"/>
    </source>
</evidence>
<evidence type="ECO:0000313" key="2">
    <source>
        <dbReference type="EMBL" id="AGF84995.1"/>
    </source>
</evidence>
<sequence length="319" mass="36898">MEYITPNNNQVRDTNTSLLSYYGLNESSDKSLQDAKSLWSLIMKNKYRCVYSEYGVTFQIDLSSRYYVVHLPYEYFNSNKKYSVILFLHGLTSWSWDCALRRTNLLKLSSRKNVIIIFGQGQGELLDEPIRGKEGGIYFGDTYWDMYNPQTDANYFDEIIKLNGRHSINLSNTIYLDNIGKEMLSKNIIPDINSLRKRINQKKIYLWGYSNGAMFASLMALIYGNIKYAGVCSMMGGWPGLAGYDRTKLVNISKLEINPTPIIIITGTEDTYLKSSKHMYCLTILLGFPNNKLIVLPSKKHNYPQDQENIVWKWFCRKS</sequence>
<feature type="transmembrane region" description="Helical" evidence="1">
    <location>
        <begin position="204"/>
        <end position="224"/>
    </location>
</feature>
<keyword evidence="1" id="KW-0472">Membrane</keyword>
<keyword evidence="3" id="KW-1185">Reference proteome</keyword>
<protein>
    <submittedName>
        <fullName evidence="2">Lipase superfamily protein</fullName>
    </submittedName>
</protein>
<dbReference type="Gene3D" id="3.40.50.1820">
    <property type="entry name" value="alpha/beta hydrolase"/>
    <property type="match status" value="1"/>
</dbReference>
<dbReference type="EMBL" id="KC008572">
    <property type="protein sequence ID" value="AGF84995.1"/>
    <property type="molecule type" value="Genomic_DNA"/>
</dbReference>
<keyword evidence="1" id="KW-0812">Transmembrane</keyword>
<dbReference type="SUPFAM" id="SSF53474">
    <property type="entry name" value="alpha/beta-Hydrolases"/>
    <property type="match status" value="1"/>
</dbReference>
<name>M1NLW8_9VIRU</name>
<gene>
    <name evidence="2" type="ORF">glt_00186</name>
</gene>
<accession>M1NLW8</accession>
<dbReference type="InterPro" id="IPR029058">
    <property type="entry name" value="AB_hydrolase_fold"/>
</dbReference>
<proteinExistence type="predicted"/>
<keyword evidence="1" id="KW-1133">Transmembrane helix</keyword>
<reference evidence="2 3" key="1">
    <citation type="submission" date="2012-10" db="EMBL/GenBank/DDBJ databases">
        <title>Complete genome sequence of Moumouvirus goulette.</title>
        <authorList>
            <person name="Fournous G."/>
            <person name="Bougalmi M."/>
            <person name="Colson P."/>
        </authorList>
    </citation>
    <scope>NUCLEOTIDE SEQUENCE [LARGE SCALE GENOMIC DNA]</scope>
</reference>
<dbReference type="Proteomes" id="UP000241071">
    <property type="component" value="Segment"/>
</dbReference>
<organism evidence="2 3">
    <name type="scientific">Moumouvirus goulette</name>
    <dbReference type="NCBI Taxonomy" id="1247379"/>
    <lineage>
        <taxon>Viruses</taxon>
        <taxon>Varidnaviria</taxon>
        <taxon>Bamfordvirae</taxon>
        <taxon>Nucleocytoviricota</taxon>
        <taxon>Megaviricetes</taxon>
        <taxon>Imitervirales</taxon>
        <taxon>Mimiviridae</taxon>
        <taxon>Megamimivirinae</taxon>
        <taxon>Moumouvirus</taxon>
        <taxon>Moumouvirus goulettemassiliense</taxon>
    </lineage>
</organism>
<evidence type="ECO:0000313" key="3">
    <source>
        <dbReference type="Proteomes" id="UP000241071"/>
    </source>
</evidence>